<evidence type="ECO:0000256" key="3">
    <source>
        <dbReference type="ARBA" id="ARBA00022692"/>
    </source>
</evidence>
<dbReference type="Proteomes" id="UP000199647">
    <property type="component" value="Unassembled WGS sequence"/>
</dbReference>
<evidence type="ECO:0000256" key="6">
    <source>
        <dbReference type="RuleBase" id="RU363076"/>
    </source>
</evidence>
<keyword evidence="4" id="KW-1133">Transmembrane helix</keyword>
<dbReference type="OrthoDB" id="9807214at2"/>
<evidence type="ECO:0000256" key="4">
    <source>
        <dbReference type="ARBA" id="ARBA00022989"/>
    </source>
</evidence>
<dbReference type="InterPro" id="IPR045214">
    <property type="entry name" value="Surf1/Surf4"/>
</dbReference>
<keyword evidence="5" id="KW-0472">Membrane</keyword>
<gene>
    <name evidence="7" type="ORF">SAMN05216548_107166</name>
</gene>
<dbReference type="Pfam" id="PF02104">
    <property type="entry name" value="SURF1"/>
    <property type="match status" value="1"/>
</dbReference>
<comment type="subcellular location">
    <subcellularLocation>
        <location evidence="6">Cell membrane</location>
        <topology evidence="6">Multi-pass membrane protein</topology>
    </subcellularLocation>
    <subcellularLocation>
        <location evidence="1">Membrane</location>
    </subcellularLocation>
</comment>
<dbReference type="PANTHER" id="PTHR23427">
    <property type="entry name" value="SURFEIT LOCUS PROTEIN"/>
    <property type="match status" value="1"/>
</dbReference>
<reference evidence="7 8" key="1">
    <citation type="submission" date="2016-10" db="EMBL/GenBank/DDBJ databases">
        <authorList>
            <person name="de Groot N.N."/>
        </authorList>
    </citation>
    <scope>NUCLEOTIDE SEQUENCE [LARGE SCALE GENOMIC DNA]</scope>
    <source>
        <strain evidence="7 8">A52C2</strain>
    </source>
</reference>
<evidence type="ECO:0000313" key="8">
    <source>
        <dbReference type="Proteomes" id="UP000199647"/>
    </source>
</evidence>
<dbReference type="InterPro" id="IPR002994">
    <property type="entry name" value="Surf1/Shy1"/>
</dbReference>
<dbReference type="PROSITE" id="PS50895">
    <property type="entry name" value="SURF1"/>
    <property type="match status" value="1"/>
</dbReference>
<accession>A0A1H9IPD4</accession>
<name>A0A1H9IPD4_9HYPH</name>
<dbReference type="RefSeq" id="WP_092496714.1">
    <property type="nucleotide sequence ID" value="NZ_FOFG01000007.1"/>
</dbReference>
<evidence type="ECO:0000313" key="7">
    <source>
        <dbReference type="EMBL" id="SEQ76418.1"/>
    </source>
</evidence>
<comment type="similarity">
    <text evidence="2 6">Belongs to the SURF1 family.</text>
</comment>
<dbReference type="GO" id="GO:0005886">
    <property type="term" value="C:plasma membrane"/>
    <property type="evidence" value="ECO:0007669"/>
    <property type="project" value="UniProtKB-SubCell"/>
</dbReference>
<dbReference type="STRING" id="1855383.SAMN05216548_107166"/>
<dbReference type="PANTHER" id="PTHR23427:SF2">
    <property type="entry name" value="SURFEIT LOCUS PROTEIN 1"/>
    <property type="match status" value="1"/>
</dbReference>
<dbReference type="AlphaFoldDB" id="A0A1H9IPD4"/>
<evidence type="ECO:0000256" key="1">
    <source>
        <dbReference type="ARBA" id="ARBA00004370"/>
    </source>
</evidence>
<protein>
    <recommendedName>
        <fullName evidence="6">SURF1-like protein</fullName>
    </recommendedName>
</protein>
<evidence type="ECO:0000256" key="2">
    <source>
        <dbReference type="ARBA" id="ARBA00007165"/>
    </source>
</evidence>
<dbReference type="CDD" id="cd06662">
    <property type="entry name" value="SURF1"/>
    <property type="match status" value="1"/>
</dbReference>
<evidence type="ECO:0000256" key="5">
    <source>
        <dbReference type="ARBA" id="ARBA00023136"/>
    </source>
</evidence>
<keyword evidence="8" id="KW-1185">Reference proteome</keyword>
<keyword evidence="6" id="KW-1003">Cell membrane</keyword>
<organism evidence="7 8">
    <name type="scientific">Faunimonas pinastri</name>
    <dbReference type="NCBI Taxonomy" id="1855383"/>
    <lineage>
        <taxon>Bacteria</taxon>
        <taxon>Pseudomonadati</taxon>
        <taxon>Pseudomonadota</taxon>
        <taxon>Alphaproteobacteria</taxon>
        <taxon>Hyphomicrobiales</taxon>
        <taxon>Afifellaceae</taxon>
        <taxon>Faunimonas</taxon>
    </lineage>
</organism>
<dbReference type="EMBL" id="FOFG01000007">
    <property type="protein sequence ID" value="SEQ76418.1"/>
    <property type="molecule type" value="Genomic_DNA"/>
</dbReference>
<sequence length="258" mass="28194">MTVSEPAAEKTRPRSPLTLVFLGTLTLLLFAAFIALGTWQIERRAWKLDLIARTNERVAAPAASLPPPSDWPAVTAERDAYRHVRASGAFLNDRETLVQAVTEKGSGFWVLTPLQTADGTTVLINRGFVPPERRDPATRAQGQIAGPVTVTGLLRVTEPKGAFLRSNDPKGDRWYSRDVAAIATSRGLDRVAPFFIDADATPNPGGYPVGGLTVIAFHNSHLVYVFTWYALALMVVGAAFYVVRDERRLRRGAEPGRS</sequence>
<proteinExistence type="inferred from homology"/>
<keyword evidence="3" id="KW-0812">Transmembrane</keyword>